<dbReference type="InterPro" id="IPR029021">
    <property type="entry name" value="Prot-tyrosine_phosphatase-like"/>
</dbReference>
<keyword evidence="3" id="KW-1185">Reference proteome</keyword>
<evidence type="ECO:0000313" key="3">
    <source>
        <dbReference type="Proteomes" id="UP000616779"/>
    </source>
</evidence>
<evidence type="ECO:0000313" key="2">
    <source>
        <dbReference type="EMBL" id="NOU71316.1"/>
    </source>
</evidence>
<evidence type="ECO:0000259" key="1">
    <source>
        <dbReference type="Pfam" id="PF00782"/>
    </source>
</evidence>
<dbReference type="InterPro" id="IPR000340">
    <property type="entry name" value="Dual-sp_phosphatase_cat-dom"/>
</dbReference>
<proteinExistence type="predicted"/>
<accession>A0ABX1XTD4</accession>
<dbReference type="SUPFAM" id="SSF52799">
    <property type="entry name" value="(Phosphotyrosine protein) phosphatases II"/>
    <property type="match status" value="1"/>
</dbReference>
<organism evidence="2 3">
    <name type="scientific">Paenibacillus phytorum</name>
    <dbReference type="NCBI Taxonomy" id="2654977"/>
    <lineage>
        <taxon>Bacteria</taxon>
        <taxon>Bacillati</taxon>
        <taxon>Bacillota</taxon>
        <taxon>Bacilli</taxon>
        <taxon>Bacillales</taxon>
        <taxon>Paenibacillaceae</taxon>
        <taxon>Paenibacillus</taxon>
    </lineage>
</organism>
<gene>
    <name evidence="2" type="ORF">GC098_07765</name>
</gene>
<dbReference type="Gene3D" id="3.90.190.10">
    <property type="entry name" value="Protein tyrosine phosphatase superfamily"/>
    <property type="match status" value="1"/>
</dbReference>
<feature type="domain" description="Dual specificity phosphatase catalytic" evidence="1">
    <location>
        <begin position="12"/>
        <end position="74"/>
    </location>
</feature>
<dbReference type="Proteomes" id="UP000616779">
    <property type="component" value="Unassembled WGS sequence"/>
</dbReference>
<dbReference type="EMBL" id="WHOA01000063">
    <property type="protein sequence ID" value="NOU71316.1"/>
    <property type="molecule type" value="Genomic_DNA"/>
</dbReference>
<protein>
    <recommendedName>
        <fullName evidence="1">Dual specificity phosphatase catalytic domain-containing protein</fullName>
    </recommendedName>
</protein>
<name>A0ABX1XTD4_9BACL</name>
<reference evidence="2 3" key="1">
    <citation type="submission" date="2019-10" db="EMBL/GenBank/DDBJ databases">
        <title>Description of Paenibacillus terrestris sp. nov.</title>
        <authorList>
            <person name="Carlier A."/>
            <person name="Qi S."/>
        </authorList>
    </citation>
    <scope>NUCLEOTIDE SEQUENCE [LARGE SCALE GENOMIC DNA]</scope>
    <source>
        <strain evidence="2 3">LMG 31458</strain>
    </source>
</reference>
<dbReference type="Pfam" id="PF00782">
    <property type="entry name" value="DSPc"/>
    <property type="match status" value="1"/>
</dbReference>
<comment type="caution">
    <text evidence="2">The sequence shown here is derived from an EMBL/GenBank/DDBJ whole genome shotgun (WGS) entry which is preliminary data.</text>
</comment>
<sequence>MDLRDIRSSNRNVFTPEGIEYLAIPFRDGELNEVKEFLPKAKEALQNRIEQNKRFLVNCHQGRSHSVMLLLWFLGEKGALLHKVLKI</sequence>